<keyword evidence="3" id="KW-1185">Reference proteome</keyword>
<reference evidence="2 3" key="1">
    <citation type="submission" date="2019-10" db="EMBL/GenBank/DDBJ databases">
        <title>Rudanella paleaurantiibacter sp. nov., isolated from sludge.</title>
        <authorList>
            <person name="Xu S.Q."/>
        </authorList>
    </citation>
    <scope>NUCLEOTIDE SEQUENCE [LARGE SCALE GENOMIC DNA]</scope>
    <source>
        <strain evidence="2 3">HX-22-17</strain>
    </source>
</reference>
<proteinExistence type="predicted"/>
<gene>
    <name evidence="2" type="ORF">F5984_04505</name>
</gene>
<protein>
    <submittedName>
        <fullName evidence="2">T9SS type A sorting domain-containing protein</fullName>
    </submittedName>
</protein>
<evidence type="ECO:0000313" key="2">
    <source>
        <dbReference type="EMBL" id="KAB7733197.1"/>
    </source>
</evidence>
<sequence length="984" mass="106731">MLHVSLKRLAALCTLGALLNGSVTLPLEARPAVHDGPPTTNTTTAQSPLNGLETIENGIIKVGVDSRYGGAISYLAPIGGQNMVNNFDPGRQFQISNYSGPANYSQNGQPMWSSIGWNPIQGGDWAGNPSEVVAFQKQANEIYVKTIGKQFALNNVPGEVYIEHWIRLSGNVVKVHAKISLFRSDRTQYDARSQEHPCLFINPAYNNVYMYQGNSPYTNGPLTRVAAPTEQEYVRPVTEPWMAATNNSGFGVGLFKRNNYQWTKGFFGDNFNSGEFGFSSTYVAASDFVVLDHNIVHEWDYDLVVGSIDQIRNYVYSQPRLAANINYRFDDQTRKGWYYHKAQDTGWPIQNNLHVMVSNKSEAAIKSPVGFWRGRDNKVIYLRAAFQGQSDTYRMIWRQLNDREFIPTPDRYIDFPIINDGQFHTYAIDLSKRSSWTDQEIVQFMFGPRYDGPDVNGWVKIESVTTDPNATPVATTPPPTYTSPTPTPTAPITSTTGLQLLPPAYDCNTGALTFKTSGGNGSTIEYMALGITGWTTNPNQIVDAAIRQDPMTTTLNLQARQSGVAVSYAFPFKAYCSGTAITTPIAVSPTPTAPSGTGLQLVTPGYDCNTGALTFRTTGGNGSTIEYMAVGVTGWTTNPNQVVDAGIRQDPTAKTLALQARQNGITVSYTFDFRAYCAGGSTTAPLTTTIAAPITSSTGLQLLAPAYDCNTGALTFKTSGGNGSIIEYMALGITGWTTNPNQIVDAALRQDPMTTMLTLQARQSGVAVSYSFPFKAYCSGTLTTTSPTVSPSTVGGLSPTTGSTSTSQLFQLIMPTYNCQTGQITFRTSGGNGSTIEYMAIGVTGWTTNPNQTVDLGLRLDPGSKPLTLQARQNGVTVSYTFDFRAYCGNTAARVASSEETPLTISVWGNPVVDQLVVVVEGYTGETLDFRIVNYNGDVVSTRTLTGNDRPGQHVFDLSNQDAGVLVMQVSDGTRATSTKIIKQ</sequence>
<dbReference type="RefSeq" id="WP_152123035.1">
    <property type="nucleotide sequence ID" value="NZ_WELI01000001.1"/>
</dbReference>
<dbReference type="EMBL" id="WELI01000001">
    <property type="protein sequence ID" value="KAB7733197.1"/>
    <property type="molecule type" value="Genomic_DNA"/>
</dbReference>
<comment type="caution">
    <text evidence="2">The sequence shown here is derived from an EMBL/GenBank/DDBJ whole genome shotgun (WGS) entry which is preliminary data.</text>
</comment>
<dbReference type="NCBIfam" id="TIGR04183">
    <property type="entry name" value="Por_Secre_tail"/>
    <property type="match status" value="1"/>
</dbReference>
<organism evidence="2 3">
    <name type="scientific">Rudanella paleaurantiibacter</name>
    <dbReference type="NCBI Taxonomy" id="2614655"/>
    <lineage>
        <taxon>Bacteria</taxon>
        <taxon>Pseudomonadati</taxon>
        <taxon>Bacteroidota</taxon>
        <taxon>Cytophagia</taxon>
        <taxon>Cytophagales</taxon>
        <taxon>Cytophagaceae</taxon>
        <taxon>Rudanella</taxon>
    </lineage>
</organism>
<name>A0A7J5U6I1_9BACT</name>
<evidence type="ECO:0000256" key="1">
    <source>
        <dbReference type="SAM" id="MobiDB-lite"/>
    </source>
</evidence>
<dbReference type="AlphaFoldDB" id="A0A7J5U6I1"/>
<feature type="compositionally biased region" description="Pro residues" evidence="1">
    <location>
        <begin position="475"/>
        <end position="488"/>
    </location>
</feature>
<dbReference type="InterPro" id="IPR026444">
    <property type="entry name" value="Secre_tail"/>
</dbReference>
<evidence type="ECO:0000313" key="3">
    <source>
        <dbReference type="Proteomes" id="UP000488299"/>
    </source>
</evidence>
<dbReference type="Proteomes" id="UP000488299">
    <property type="component" value="Unassembled WGS sequence"/>
</dbReference>
<feature type="region of interest" description="Disordered" evidence="1">
    <location>
        <begin position="469"/>
        <end position="488"/>
    </location>
</feature>
<accession>A0A7J5U6I1</accession>